<evidence type="ECO:0000256" key="6">
    <source>
        <dbReference type="RuleBase" id="RU363132"/>
    </source>
</evidence>
<dbReference type="EMBL" id="CP034460">
    <property type="protein sequence ID" value="QBM89833.1"/>
    <property type="molecule type" value="Genomic_DNA"/>
</dbReference>
<feature type="transmembrane region" description="Helical" evidence="6">
    <location>
        <begin position="142"/>
        <end position="162"/>
    </location>
</feature>
<evidence type="ECO:0000256" key="5">
    <source>
        <dbReference type="ARBA" id="ARBA00023136"/>
    </source>
</evidence>
<keyword evidence="5 6" id="KW-0472">Membrane</keyword>
<dbReference type="STRING" id="2163413.A0A4V1AEN5"/>
<dbReference type="GO" id="GO:0009617">
    <property type="term" value="P:response to bacterium"/>
    <property type="evidence" value="ECO:0007669"/>
    <property type="project" value="InterPro"/>
</dbReference>
<organism evidence="9 10">
    <name type="scientific">Metschnikowia aff. pulcherrima</name>
    <dbReference type="NCBI Taxonomy" id="2163413"/>
    <lineage>
        <taxon>Eukaryota</taxon>
        <taxon>Fungi</taxon>
        <taxon>Dikarya</taxon>
        <taxon>Ascomycota</taxon>
        <taxon>Saccharomycotina</taxon>
        <taxon>Pichiomycetes</taxon>
        <taxon>Metschnikowiaceae</taxon>
        <taxon>Metschnikowia</taxon>
    </lineage>
</organism>
<evidence type="ECO:0000256" key="3">
    <source>
        <dbReference type="ARBA" id="ARBA00022824"/>
    </source>
</evidence>
<name>A0A4V1AEN5_9ASCO</name>
<feature type="domain" description="Reticulon" evidence="8">
    <location>
        <begin position="19"/>
        <end position="207"/>
    </location>
</feature>
<feature type="compositionally biased region" description="Polar residues" evidence="7">
    <location>
        <begin position="222"/>
        <end position="231"/>
    </location>
</feature>
<gene>
    <name evidence="9" type="primary">MPUL0E00670</name>
    <name evidence="9" type="ORF">METSCH_E00670</name>
</gene>
<evidence type="ECO:0000313" key="10">
    <source>
        <dbReference type="Proteomes" id="UP000292447"/>
    </source>
</evidence>
<evidence type="ECO:0000256" key="1">
    <source>
        <dbReference type="ARBA" id="ARBA00004477"/>
    </source>
</evidence>
<evidence type="ECO:0000256" key="7">
    <source>
        <dbReference type="SAM" id="MobiDB-lite"/>
    </source>
</evidence>
<protein>
    <recommendedName>
        <fullName evidence="6">Reticulon-like protein</fullName>
    </recommendedName>
</protein>
<comment type="subcellular location">
    <subcellularLocation>
        <location evidence="1 6">Endoplasmic reticulum membrane</location>
        <topology evidence="1 6">Multi-pass membrane protein</topology>
    </subcellularLocation>
</comment>
<feature type="region of interest" description="Disordered" evidence="7">
    <location>
        <begin position="222"/>
        <end position="286"/>
    </location>
</feature>
<dbReference type="InterPro" id="IPR003388">
    <property type="entry name" value="Reticulon"/>
</dbReference>
<dbReference type="InterPro" id="IPR045064">
    <property type="entry name" value="Reticulon-like"/>
</dbReference>
<dbReference type="Proteomes" id="UP000292447">
    <property type="component" value="Chromosome V"/>
</dbReference>
<dbReference type="PANTHER" id="PTHR10994:SF193">
    <property type="entry name" value="RETICULON-LIKE PROTEIN"/>
    <property type="match status" value="1"/>
</dbReference>
<keyword evidence="2 6" id="KW-0812">Transmembrane</keyword>
<evidence type="ECO:0000256" key="2">
    <source>
        <dbReference type="ARBA" id="ARBA00022692"/>
    </source>
</evidence>
<dbReference type="Pfam" id="PF02453">
    <property type="entry name" value="Reticulon"/>
    <property type="match status" value="1"/>
</dbReference>
<feature type="compositionally biased region" description="Polar residues" evidence="7">
    <location>
        <begin position="265"/>
        <end position="275"/>
    </location>
</feature>
<sequence length="286" mass="30151">MSDSSSSAAGVPVPSQSAVVSLLTWRDPAATGKVFGAIISALILTKVNVFNHLFHLAYLALLAAAAAEYAGRVLTGEGFVKKYAGTPKLRIDTFRNSVLPAVGDAAEALETEVHRVVYAQNIEATLKAAGSSYILYKLTSWFSLYTLIFATVLLAFSVPYVYQSNKKEVDAAVAQYTKLAKDKSSEYTALAQDKVAPHLDAFAKKTGPVGSFIQSKLPTRTAGTTVGSHAYSSDYKPNSGAAPASEEPSVGVTTGATKFPEVPSHVSQTAPQSVTEAVDATIEPNL</sequence>
<dbReference type="PROSITE" id="PS50845">
    <property type="entry name" value="RETICULON"/>
    <property type="match status" value="1"/>
</dbReference>
<dbReference type="PANTHER" id="PTHR10994">
    <property type="entry name" value="RETICULON"/>
    <property type="match status" value="1"/>
</dbReference>
<dbReference type="AlphaFoldDB" id="A0A4V1AEN5"/>
<keyword evidence="4 6" id="KW-1133">Transmembrane helix</keyword>
<evidence type="ECO:0000259" key="8">
    <source>
        <dbReference type="PROSITE" id="PS50845"/>
    </source>
</evidence>
<accession>A0A4V1AEN5</accession>
<comment type="caution">
    <text evidence="6">Lacks conserved residue(s) required for the propagation of feature annotation.</text>
</comment>
<dbReference type="GO" id="GO:0005789">
    <property type="term" value="C:endoplasmic reticulum membrane"/>
    <property type="evidence" value="ECO:0007669"/>
    <property type="project" value="UniProtKB-SubCell"/>
</dbReference>
<evidence type="ECO:0000256" key="4">
    <source>
        <dbReference type="ARBA" id="ARBA00022989"/>
    </source>
</evidence>
<reference evidence="10" key="1">
    <citation type="submission" date="2019-03" db="EMBL/GenBank/DDBJ databases">
        <title>Snf2 controls pulcherriminic acid biosynthesis and connects pigmentation and antifungal activity of the yeast Metschnikowia pulcherrima.</title>
        <authorList>
            <person name="Gore-Lloyd D."/>
            <person name="Sumann I."/>
            <person name="Brachmann A.O."/>
            <person name="Schneeberger K."/>
            <person name="Ortiz-Merino R.A."/>
            <person name="Moreno-Beltran M."/>
            <person name="Schlaefli M."/>
            <person name="Kirner P."/>
            <person name="Santos Kron A."/>
            <person name="Wolfe K.H."/>
            <person name="Piel J."/>
            <person name="Ahrens C.H."/>
            <person name="Henk D."/>
            <person name="Freimoser F.M."/>
        </authorList>
    </citation>
    <scope>NUCLEOTIDE SEQUENCE [LARGE SCALE GENOMIC DNA]</scope>
    <source>
        <strain evidence="10">APC 1.2</strain>
    </source>
</reference>
<keyword evidence="10" id="KW-1185">Reference proteome</keyword>
<evidence type="ECO:0000313" key="9">
    <source>
        <dbReference type="EMBL" id="QBM89833.1"/>
    </source>
</evidence>
<keyword evidence="3 6" id="KW-0256">Endoplasmic reticulum</keyword>
<proteinExistence type="predicted"/>